<comment type="caution">
    <text evidence="1">The sequence shown here is derived from an EMBL/GenBank/DDBJ whole genome shotgun (WGS) entry which is preliminary data.</text>
</comment>
<gene>
    <name evidence="1" type="ORF">ACFSFY_04150</name>
</gene>
<dbReference type="EMBL" id="JBHUGI010000006">
    <property type="protein sequence ID" value="MFD1927253.1"/>
    <property type="molecule type" value="Genomic_DNA"/>
</dbReference>
<accession>A0ABW4SCV2</accession>
<organism evidence="1 2">
    <name type="scientific">Sporosarcina siberiensis</name>
    <dbReference type="NCBI Taxonomy" id="1365606"/>
    <lineage>
        <taxon>Bacteria</taxon>
        <taxon>Bacillati</taxon>
        <taxon>Bacillota</taxon>
        <taxon>Bacilli</taxon>
        <taxon>Bacillales</taxon>
        <taxon>Caryophanaceae</taxon>
        <taxon>Sporosarcina</taxon>
    </lineage>
</organism>
<sequence length="144" mass="16137">MLKLKTELEGQQANFGIVSECISELGYHLGGNWDYENGCFDHTLCREDGETIYIRIPFVVTNGELDQFDATIKFETPYIIKHVVHIGLDQDGGSLLDATGFSQFQSPIDTDGQIDNKSRWMHAGEVAVKELMNCLCEHAHLKSS</sequence>
<protein>
    <submittedName>
        <fullName evidence="1">YugN family protein</fullName>
    </submittedName>
</protein>
<reference evidence="2" key="1">
    <citation type="journal article" date="2019" name="Int. J. Syst. Evol. Microbiol.">
        <title>The Global Catalogue of Microorganisms (GCM) 10K type strain sequencing project: providing services to taxonomists for standard genome sequencing and annotation.</title>
        <authorList>
            <consortium name="The Broad Institute Genomics Platform"/>
            <consortium name="The Broad Institute Genome Sequencing Center for Infectious Disease"/>
            <person name="Wu L."/>
            <person name="Ma J."/>
        </authorList>
    </citation>
    <scope>NUCLEOTIDE SEQUENCE [LARGE SCALE GENOMIC DNA]</scope>
    <source>
        <strain evidence="2">CGMCC 4.7177</strain>
    </source>
</reference>
<dbReference type="InterPro" id="IPR014967">
    <property type="entry name" value="Uncharacterised_YugN-like"/>
</dbReference>
<dbReference type="Gene3D" id="3.30.310.100">
    <property type="entry name" value="YugN-like"/>
    <property type="match status" value="1"/>
</dbReference>
<keyword evidence="2" id="KW-1185">Reference proteome</keyword>
<evidence type="ECO:0000313" key="2">
    <source>
        <dbReference type="Proteomes" id="UP001597218"/>
    </source>
</evidence>
<name>A0ABW4SCV2_9BACL</name>
<dbReference type="Pfam" id="PF08868">
    <property type="entry name" value="YugN"/>
    <property type="match status" value="1"/>
</dbReference>
<dbReference type="Proteomes" id="UP001597218">
    <property type="component" value="Unassembled WGS sequence"/>
</dbReference>
<dbReference type="SUPFAM" id="SSF160755">
    <property type="entry name" value="YugN-like"/>
    <property type="match status" value="1"/>
</dbReference>
<dbReference type="InterPro" id="IPR036491">
    <property type="entry name" value="YugN-like_sf"/>
</dbReference>
<dbReference type="RefSeq" id="WP_381535901.1">
    <property type="nucleotide sequence ID" value="NZ_JBHUGI010000006.1"/>
</dbReference>
<proteinExistence type="predicted"/>
<evidence type="ECO:0000313" key="1">
    <source>
        <dbReference type="EMBL" id="MFD1927253.1"/>
    </source>
</evidence>